<dbReference type="AlphaFoldDB" id="A0A3M4YL86"/>
<gene>
    <name evidence="1" type="ORF">ALP78_02961</name>
</gene>
<organism evidence="1 2">
    <name type="scientific">Pseudomonas coronafaciens pv. striafaciens</name>
    <dbReference type="NCBI Taxonomy" id="235276"/>
    <lineage>
        <taxon>Bacteria</taxon>
        <taxon>Pseudomonadati</taxon>
        <taxon>Pseudomonadota</taxon>
        <taxon>Gammaproteobacteria</taxon>
        <taxon>Pseudomonadales</taxon>
        <taxon>Pseudomonadaceae</taxon>
        <taxon>Pseudomonas</taxon>
        <taxon>Pseudomonas coronafaciens</taxon>
    </lineage>
</organism>
<evidence type="ECO:0000313" key="2">
    <source>
        <dbReference type="Proteomes" id="UP000268004"/>
    </source>
</evidence>
<dbReference type="RefSeq" id="WP_122335595.1">
    <property type="nucleotide sequence ID" value="NZ_RBSD01000072.1"/>
</dbReference>
<comment type="caution">
    <text evidence="1">The sequence shown here is derived from an EMBL/GenBank/DDBJ whole genome shotgun (WGS) entry which is preliminary data.</text>
</comment>
<sequence length="135" mass="14526">MNAAAKVLPLTGAPVKQLTPAERLWVANSAHALVHGDDIKFKRRLQEPQGITFERFLIAVDEFAMEKLGVSGASQSALGRLVYMAKFGSPACARQAADAVLNCPNPKDALFEIAEGLLRPLAADGVIAQREDEEL</sequence>
<proteinExistence type="predicted"/>
<accession>A0A3M4YL86</accession>
<reference evidence="1 2" key="1">
    <citation type="submission" date="2018-08" db="EMBL/GenBank/DDBJ databases">
        <title>Recombination of ecologically and evolutionarily significant loci maintains genetic cohesion in the Pseudomonas syringae species complex.</title>
        <authorList>
            <person name="Dillon M."/>
            <person name="Thakur S."/>
            <person name="Almeida R.N.D."/>
            <person name="Weir B.S."/>
            <person name="Guttman D.S."/>
        </authorList>
    </citation>
    <scope>NUCLEOTIDE SEQUENCE [LARGE SCALE GENOMIC DNA]</scope>
    <source>
        <strain evidence="1 2">ICMP 4996</strain>
    </source>
</reference>
<dbReference type="Proteomes" id="UP000268004">
    <property type="component" value="Unassembled WGS sequence"/>
</dbReference>
<evidence type="ECO:0000313" key="1">
    <source>
        <dbReference type="EMBL" id="RMR88797.1"/>
    </source>
</evidence>
<protein>
    <submittedName>
        <fullName evidence="1">Prophage PssSM-02, Orf21</fullName>
    </submittedName>
</protein>
<name>A0A3M4YL86_9PSED</name>
<dbReference type="EMBL" id="RBSD01000072">
    <property type="protein sequence ID" value="RMR88797.1"/>
    <property type="molecule type" value="Genomic_DNA"/>
</dbReference>